<dbReference type="FunFam" id="3.40.50.2000:FF:000071">
    <property type="entry name" value="Glycosyltransferase"/>
    <property type="match status" value="1"/>
</dbReference>
<dbReference type="Gene3D" id="3.40.50.2000">
    <property type="entry name" value="Glycogen Phosphorylase B"/>
    <property type="match status" value="2"/>
</dbReference>
<comment type="similarity">
    <text evidence="1 4">Belongs to the UDP-glycosyltransferase family.</text>
</comment>
<dbReference type="Pfam" id="PF26168">
    <property type="entry name" value="Glyco_transf_N"/>
    <property type="match status" value="1"/>
</dbReference>
<evidence type="ECO:0000256" key="2">
    <source>
        <dbReference type="ARBA" id="ARBA00022676"/>
    </source>
</evidence>
<name>A0AA35Y1P1_LACSI</name>
<keyword evidence="8" id="KW-1185">Reference proteome</keyword>
<dbReference type="InterPro" id="IPR058980">
    <property type="entry name" value="Glyco_transf_N"/>
</dbReference>
<feature type="domain" description="Glycosyltransferase N-terminal" evidence="6">
    <location>
        <begin position="11"/>
        <end position="251"/>
    </location>
</feature>
<sequence length="492" mass="55231">MKMVAPVTDFHVVMFPLMAQGHMVPMVDIARILALRGAMVTIFTTPLVANRFRQVIERANESKLMIKLLELHLQLAEVGLPEGCESFDTLPSFESSNKLFAAINLLEQPAENLLRELSPPPSCIISDFCFPWTGDVAQRLNIPRLVFHGPGCFWLLSMHVVLTSKMLDTIESNSERFVLSGLPDRVEFTKPQLTGSFKARTADQMEFWSRAAAAEKTAYGIVVHTFEELEPAYVKELKKAKDAKIWCIGPVSLCNKDNTDIAERGNKATINEHDCLKWLDAREPGSVVYVCLGSLTRASTQQSIELGLGLESTNQPFIWCVRDKTEELEKWFSEEGFEERVRDRGLVVHGWAPQVLILSHRAVGGFLTHCGWNSTLEAVCAGVQMVTWPHFADQFINEAFIVEILKIGVRIGVDIPVPFGEEDKMEVLVKKEDVKRAVECLMDEGEEGKDQRRKRASELAEMAKRAMEEGGSSYVNVSSLVQDLTDMQLKTR</sequence>
<dbReference type="PANTHER" id="PTHR48047">
    <property type="entry name" value="GLYCOSYLTRANSFERASE"/>
    <property type="match status" value="1"/>
</dbReference>
<dbReference type="FunFam" id="3.40.50.2000:FF:000047">
    <property type="entry name" value="Glycosyltransferase"/>
    <property type="match status" value="1"/>
</dbReference>
<evidence type="ECO:0000256" key="3">
    <source>
        <dbReference type="ARBA" id="ARBA00022679"/>
    </source>
</evidence>
<evidence type="ECO:0000256" key="5">
    <source>
        <dbReference type="RuleBase" id="RU362057"/>
    </source>
</evidence>
<evidence type="ECO:0000256" key="1">
    <source>
        <dbReference type="ARBA" id="ARBA00009995"/>
    </source>
</evidence>
<dbReference type="GO" id="GO:0035251">
    <property type="term" value="F:UDP-glucosyltransferase activity"/>
    <property type="evidence" value="ECO:0007669"/>
    <property type="project" value="TreeGrafter"/>
</dbReference>
<dbReference type="CDD" id="cd03784">
    <property type="entry name" value="GT1_Gtf-like"/>
    <property type="match status" value="1"/>
</dbReference>
<evidence type="ECO:0000256" key="4">
    <source>
        <dbReference type="RuleBase" id="RU003718"/>
    </source>
</evidence>
<protein>
    <recommendedName>
        <fullName evidence="5">Glycosyltransferase</fullName>
        <ecNumber evidence="5">2.4.1.-</ecNumber>
    </recommendedName>
</protein>
<reference evidence="7" key="1">
    <citation type="submission" date="2023-04" db="EMBL/GenBank/DDBJ databases">
        <authorList>
            <person name="Vijverberg K."/>
            <person name="Xiong W."/>
            <person name="Schranz E."/>
        </authorList>
    </citation>
    <scope>NUCLEOTIDE SEQUENCE</scope>
</reference>
<evidence type="ECO:0000313" key="7">
    <source>
        <dbReference type="EMBL" id="CAI9261525.1"/>
    </source>
</evidence>
<dbReference type="Proteomes" id="UP001177003">
    <property type="component" value="Chromosome 0"/>
</dbReference>
<gene>
    <name evidence="7" type="ORF">LSALG_LOCUS2311</name>
</gene>
<keyword evidence="3 4" id="KW-0808">Transferase</keyword>
<evidence type="ECO:0000259" key="6">
    <source>
        <dbReference type="Pfam" id="PF26168"/>
    </source>
</evidence>
<dbReference type="EC" id="2.4.1.-" evidence="5"/>
<dbReference type="PANTHER" id="PTHR48047:SF60">
    <property type="entry name" value="GLYCOSYLTRANSFERASE"/>
    <property type="match status" value="1"/>
</dbReference>
<dbReference type="SUPFAM" id="SSF53756">
    <property type="entry name" value="UDP-Glycosyltransferase/glycogen phosphorylase"/>
    <property type="match status" value="1"/>
</dbReference>
<dbReference type="EMBL" id="OX465086">
    <property type="protein sequence ID" value="CAI9261525.1"/>
    <property type="molecule type" value="Genomic_DNA"/>
</dbReference>
<evidence type="ECO:0000313" key="8">
    <source>
        <dbReference type="Proteomes" id="UP001177003"/>
    </source>
</evidence>
<dbReference type="InterPro" id="IPR035595">
    <property type="entry name" value="UDP_glycos_trans_CS"/>
</dbReference>
<dbReference type="PROSITE" id="PS00375">
    <property type="entry name" value="UDPGT"/>
    <property type="match status" value="1"/>
</dbReference>
<dbReference type="Pfam" id="PF00201">
    <property type="entry name" value="UDPGT"/>
    <property type="match status" value="1"/>
</dbReference>
<proteinExistence type="inferred from homology"/>
<keyword evidence="2 4" id="KW-0328">Glycosyltransferase</keyword>
<organism evidence="7 8">
    <name type="scientific">Lactuca saligna</name>
    <name type="common">Willowleaf lettuce</name>
    <dbReference type="NCBI Taxonomy" id="75948"/>
    <lineage>
        <taxon>Eukaryota</taxon>
        <taxon>Viridiplantae</taxon>
        <taxon>Streptophyta</taxon>
        <taxon>Embryophyta</taxon>
        <taxon>Tracheophyta</taxon>
        <taxon>Spermatophyta</taxon>
        <taxon>Magnoliopsida</taxon>
        <taxon>eudicotyledons</taxon>
        <taxon>Gunneridae</taxon>
        <taxon>Pentapetalae</taxon>
        <taxon>asterids</taxon>
        <taxon>campanulids</taxon>
        <taxon>Asterales</taxon>
        <taxon>Asteraceae</taxon>
        <taxon>Cichorioideae</taxon>
        <taxon>Cichorieae</taxon>
        <taxon>Lactucinae</taxon>
        <taxon>Lactuca</taxon>
    </lineage>
</organism>
<accession>A0AA35Y1P1</accession>
<dbReference type="InterPro" id="IPR002213">
    <property type="entry name" value="UDP_glucos_trans"/>
</dbReference>
<dbReference type="AlphaFoldDB" id="A0AA35Y1P1"/>